<dbReference type="InterPro" id="IPR029045">
    <property type="entry name" value="ClpP/crotonase-like_dom_sf"/>
</dbReference>
<accession>A0A7U0KV70</accession>
<dbReference type="PANTHER" id="PTHR10381">
    <property type="entry name" value="ATP-DEPENDENT CLP PROTEASE PROTEOLYTIC SUBUNIT"/>
    <property type="match status" value="1"/>
</dbReference>
<proteinExistence type="inferred from homology"/>
<dbReference type="GO" id="GO:0051117">
    <property type="term" value="F:ATPase binding"/>
    <property type="evidence" value="ECO:0007669"/>
    <property type="project" value="TreeGrafter"/>
</dbReference>
<organism evidence="9">
    <name type="scientific">Corydalis adunca</name>
    <dbReference type="NCBI Taxonomy" id="1549776"/>
    <lineage>
        <taxon>Eukaryota</taxon>
        <taxon>Viridiplantae</taxon>
        <taxon>Streptophyta</taxon>
        <taxon>Embryophyta</taxon>
        <taxon>Tracheophyta</taxon>
        <taxon>Spermatophyta</taxon>
        <taxon>Magnoliopsida</taxon>
        <taxon>Ranunculales</taxon>
        <taxon>Papaveraceae</taxon>
        <taxon>Fumarioideae</taxon>
        <taxon>Corydalis</taxon>
    </lineage>
</organism>
<evidence type="ECO:0000256" key="1">
    <source>
        <dbReference type="ARBA" id="ARBA00007039"/>
    </source>
</evidence>
<feature type="active site" evidence="7">
    <location>
        <position position="126"/>
    </location>
</feature>
<dbReference type="Pfam" id="PF00574">
    <property type="entry name" value="CLP_protease"/>
    <property type="match status" value="1"/>
</dbReference>
<evidence type="ECO:0000256" key="3">
    <source>
        <dbReference type="ARBA" id="ARBA00022670"/>
    </source>
</evidence>
<evidence type="ECO:0000256" key="7">
    <source>
        <dbReference type="PROSITE-ProRule" id="PRU10086"/>
    </source>
</evidence>
<dbReference type="InterPro" id="IPR033135">
    <property type="entry name" value="ClpP_His_AS"/>
</dbReference>
<comment type="catalytic activity">
    <reaction evidence="6 7">
        <text>Hydrolysis of proteins to small peptides in the presence of ATP and magnesium. alpha-casein is the usual test substrate. In the absence of ATP, only oligopeptides shorter than five residues are hydrolyzed (such as succinyl-Leu-Tyr-|-NHMec, and Leu-Tyr-Leu-|-Tyr-Trp, in which cleavage of the -Tyr-|-Leu- and -Tyr-|-Trp bonds also occurs).</text>
        <dbReference type="EC" id="3.4.21.92"/>
    </reaction>
</comment>
<dbReference type="GO" id="GO:0006515">
    <property type="term" value="P:protein quality control for misfolded or incompletely synthesized proteins"/>
    <property type="evidence" value="ECO:0007669"/>
    <property type="project" value="TreeGrafter"/>
</dbReference>
<keyword evidence="9" id="KW-0150">Chloroplast</keyword>
<evidence type="ECO:0000256" key="6">
    <source>
        <dbReference type="ARBA" id="ARBA00034021"/>
    </source>
</evidence>
<evidence type="ECO:0000313" key="9">
    <source>
        <dbReference type="EMBL" id="QQW51844.1"/>
    </source>
</evidence>
<evidence type="ECO:0000256" key="8">
    <source>
        <dbReference type="RuleBase" id="RU003567"/>
    </source>
</evidence>
<protein>
    <recommendedName>
        <fullName evidence="8">ATP-dependent Clp protease proteolytic subunit</fullName>
    </recommendedName>
</protein>
<geneLocation type="chloroplast" evidence="9"/>
<dbReference type="RefSeq" id="YP_010154011.1">
    <property type="nucleotide sequence ID" value="NC_057183.1"/>
</dbReference>
<evidence type="ECO:0000256" key="4">
    <source>
        <dbReference type="ARBA" id="ARBA00022801"/>
    </source>
</evidence>
<dbReference type="PROSITE" id="PS00382">
    <property type="entry name" value="CLP_PROTEASE_HIS"/>
    <property type="match status" value="1"/>
</dbReference>
<dbReference type="GeneID" id="67156166"/>
<dbReference type="CDD" id="cd07017">
    <property type="entry name" value="S14_ClpP_2"/>
    <property type="match status" value="1"/>
</dbReference>
<dbReference type="PANTHER" id="PTHR10381:SF15">
    <property type="entry name" value="CHLOROPLASTIC ATP-DEPENDENT CLP PROTEASE PROTEOLYTIC SUBUNIT 1"/>
    <property type="match status" value="1"/>
</dbReference>
<comment type="similarity">
    <text evidence="1 8">Belongs to the peptidase S14 family.</text>
</comment>
<sequence length="233" mass="26569">MPVGIPKVPFLIPGDEEETWVDLYNRLHRERCLFLGQKMDFEITNTILGLLVFLSKEDKNREHSLLINCPGGWVFCGIALFDMIRFVPPHVNTIGAGKAYSMGSLVLTGGEISQRVALPHAKVLVHQPTSSYLGDTLGELYTDGDEFQSLRDTVIRLYRQRTGQPEWVIVRDLERDSFMTPTEAKIHGIIDLVALPGEWEFPLFKKLPDSYEPETWEGILYNDTNRSQNSWNC</sequence>
<reference evidence="9" key="1">
    <citation type="journal article" date="2021" name="Front. Plant Sci.">
        <title>Comparative Chloroplast Genomics of Corydalis species (Papaveraceae): Evolutionary Perspectives on Their Unusual Large Scale Rearrangements.</title>
        <authorList>
            <person name="Xu X."/>
            <person name="Wang D."/>
        </authorList>
    </citation>
    <scope>NUCLEOTIDE SEQUENCE</scope>
</reference>
<dbReference type="EMBL" id="MT920559">
    <property type="protein sequence ID" value="QQW51844.1"/>
    <property type="molecule type" value="Genomic_DNA"/>
</dbReference>
<evidence type="ECO:0000256" key="2">
    <source>
        <dbReference type="ARBA" id="ARBA00022640"/>
    </source>
</evidence>
<keyword evidence="4" id="KW-0378">Hydrolase</keyword>
<keyword evidence="3 9" id="KW-0645">Protease</keyword>
<dbReference type="GO" id="GO:0009368">
    <property type="term" value="C:endopeptidase Clp complex"/>
    <property type="evidence" value="ECO:0007669"/>
    <property type="project" value="TreeGrafter"/>
</dbReference>
<dbReference type="Gene3D" id="3.90.226.10">
    <property type="entry name" value="2-enoyl-CoA Hydratase, Chain A, domain 1"/>
    <property type="match status" value="1"/>
</dbReference>
<name>A0A7U0KV70_9MAGN</name>
<dbReference type="GO" id="GO:0004176">
    <property type="term" value="F:ATP-dependent peptidase activity"/>
    <property type="evidence" value="ECO:0007669"/>
    <property type="project" value="InterPro"/>
</dbReference>
<dbReference type="PRINTS" id="PR00127">
    <property type="entry name" value="CLPPROTEASEP"/>
</dbReference>
<dbReference type="GO" id="GO:0004252">
    <property type="term" value="F:serine-type endopeptidase activity"/>
    <property type="evidence" value="ECO:0007669"/>
    <property type="project" value="UniProtKB-EC"/>
</dbReference>
<keyword evidence="2 9" id="KW-0934">Plastid</keyword>
<dbReference type="SUPFAM" id="SSF52096">
    <property type="entry name" value="ClpP/crotonase"/>
    <property type="match status" value="1"/>
</dbReference>
<gene>
    <name evidence="9" type="primary">clpP</name>
</gene>
<dbReference type="AlphaFoldDB" id="A0A7U0KV70"/>
<dbReference type="InterPro" id="IPR001907">
    <property type="entry name" value="ClpP"/>
</dbReference>
<keyword evidence="5" id="KW-0720">Serine protease</keyword>
<evidence type="ECO:0000256" key="5">
    <source>
        <dbReference type="ARBA" id="ARBA00022825"/>
    </source>
</evidence>
<dbReference type="InterPro" id="IPR023562">
    <property type="entry name" value="ClpP/TepA"/>
</dbReference>
<dbReference type="GO" id="GO:0009536">
    <property type="term" value="C:plastid"/>
    <property type="evidence" value="ECO:0007669"/>
    <property type="project" value="UniProtKB-ARBA"/>
</dbReference>